<name>A0A5E4QUG8_9NEOP</name>
<dbReference type="Proteomes" id="UP000324832">
    <property type="component" value="Unassembled WGS sequence"/>
</dbReference>
<evidence type="ECO:0000313" key="2">
    <source>
        <dbReference type="Proteomes" id="UP000324832"/>
    </source>
</evidence>
<proteinExistence type="predicted"/>
<dbReference type="AlphaFoldDB" id="A0A5E4QUG8"/>
<keyword evidence="2" id="KW-1185">Reference proteome</keyword>
<sequence length="83" mass="9888">MSDEEGDMTCLKNYYYSVNNWNVAAFHLEDYDFTYAHWFFRNLLTPGILFSYPECCCNAFKINTFNYEDNLITDIIKSKININ</sequence>
<dbReference type="EMBL" id="FZQP02005444">
    <property type="protein sequence ID" value="VVD01615.1"/>
    <property type="molecule type" value="Genomic_DNA"/>
</dbReference>
<gene>
    <name evidence="1" type="ORF">LSINAPIS_LOCUS11991</name>
</gene>
<protein>
    <submittedName>
        <fullName evidence="1">Uncharacterized protein</fullName>
    </submittedName>
</protein>
<accession>A0A5E4QUG8</accession>
<organism evidence="1 2">
    <name type="scientific">Leptidea sinapis</name>
    <dbReference type="NCBI Taxonomy" id="189913"/>
    <lineage>
        <taxon>Eukaryota</taxon>
        <taxon>Metazoa</taxon>
        <taxon>Ecdysozoa</taxon>
        <taxon>Arthropoda</taxon>
        <taxon>Hexapoda</taxon>
        <taxon>Insecta</taxon>
        <taxon>Pterygota</taxon>
        <taxon>Neoptera</taxon>
        <taxon>Endopterygota</taxon>
        <taxon>Lepidoptera</taxon>
        <taxon>Glossata</taxon>
        <taxon>Ditrysia</taxon>
        <taxon>Papilionoidea</taxon>
        <taxon>Pieridae</taxon>
        <taxon>Dismorphiinae</taxon>
        <taxon>Leptidea</taxon>
    </lineage>
</organism>
<reference evidence="1 2" key="1">
    <citation type="submission" date="2017-07" db="EMBL/GenBank/DDBJ databases">
        <authorList>
            <person name="Talla V."/>
            <person name="Backstrom N."/>
        </authorList>
    </citation>
    <scope>NUCLEOTIDE SEQUENCE [LARGE SCALE GENOMIC DNA]</scope>
</reference>
<evidence type="ECO:0000313" key="1">
    <source>
        <dbReference type="EMBL" id="VVD01615.1"/>
    </source>
</evidence>